<dbReference type="PROSITE" id="PS50020">
    <property type="entry name" value="WW_DOMAIN_2"/>
    <property type="match status" value="1"/>
</dbReference>
<dbReference type="CDD" id="cd00201">
    <property type="entry name" value="WW"/>
    <property type="match status" value="1"/>
</dbReference>
<evidence type="ECO:0000259" key="6">
    <source>
        <dbReference type="PROSITE" id="PS50004"/>
    </source>
</evidence>
<evidence type="ECO:0000313" key="9">
    <source>
        <dbReference type="Proteomes" id="UP000007797"/>
    </source>
</evidence>
<dbReference type="SUPFAM" id="SSF51045">
    <property type="entry name" value="WW domain"/>
    <property type="match status" value="1"/>
</dbReference>
<dbReference type="CDD" id="cd00030">
    <property type="entry name" value="C2"/>
    <property type="match status" value="1"/>
</dbReference>
<dbReference type="RefSeq" id="XP_004359638.1">
    <property type="nucleotide sequence ID" value="XM_004359581.1"/>
</dbReference>
<keyword evidence="9" id="KW-1185">Reference proteome</keyword>
<keyword evidence="3" id="KW-0963">Cytoplasm</keyword>
<evidence type="ECO:0000256" key="4">
    <source>
        <dbReference type="ARBA" id="ARBA00023242"/>
    </source>
</evidence>
<name>F4PU20_CACFS</name>
<dbReference type="GO" id="GO:0005737">
    <property type="term" value="C:cytoplasm"/>
    <property type="evidence" value="ECO:0007669"/>
    <property type="project" value="UniProtKB-SubCell"/>
</dbReference>
<dbReference type="OrthoDB" id="67700at2759"/>
<dbReference type="InterPro" id="IPR001202">
    <property type="entry name" value="WW_dom"/>
</dbReference>
<accession>F4PU20</accession>
<feature type="compositionally biased region" description="Low complexity" evidence="5">
    <location>
        <begin position="324"/>
        <end position="336"/>
    </location>
</feature>
<dbReference type="Pfam" id="PF00168">
    <property type="entry name" value="C2"/>
    <property type="match status" value="1"/>
</dbReference>
<sequence>MVNYFVKISNVKGINLTLKKESNAPLDPYVKFFFGENKKVKTETIAKTDNPTYKFESNFLFQTKTQLHLDTQRKLEVEVHDSCLVGSDNFVGGFAVDFKTVVTGPVHHSVVIRNQGKPTGTVEYDLEMVEINETLLTFKNLTANFYQGALSPMDQQSEKFLLYHVDETRPGQHKSNNLSQLKKPSWKSKKSTGLTWSDIDQVLVESSLKNLLVNPIVFSICQAKNYNNNDPSYGQAFVTVQSCITDLSQLNDNQKVSFIEPIMFQQMVVGVLEGDIYFHNAPLTSQMVSGVYTDVGIQDGQPLFSNGVVNISITPDVKPTTITPQVQQPQQQLPQQQLPPPVLQQQPIEQLPAGWEKRVDATGKVYYVDHSTKTSHWNLPSSLVQPLVSAPAPISVAPVVVSAPPVPIVSAPAPVPSPVAVAPVVSAPAPAPVPVAAAIPTSVPTFSTPITPVTPSSSANVAPPQPSIAPVGPVAQPYGAAPIAGQPYGAPNYLPQQQQQQPQQPQTLQQQQMYYYQQQQQQQLAYQQQMAYQQQLAAQQQYYYLFASSSVCLRNLQLSTFKLYKTGNRVRLFYFHKYIKSSSTSLIHSLLTEKRKFAIIGHSLFVSSYEMRALLFKGPNCKGDPVSMSSSSKCFNISSDDFTSVSDCDSLPVPKQNPDVRVSTCFNGDGDQMSFYYVESPIYSPFKIQGYCSRLLFLDSDNDDTFNSSGSSSSGGSNSGSGTDTDDISSTGGSDAPVNCSNVRVESFPSGACVWSGVSVHADNRGGYSKVFKYTKSSCQGNTISHFKCVGDCADANCKPHFQENSGVELCPSVPAKPLSQALNTSKQSSLDVPNNFTTTFASTTFTIEGSSGFRLIPTFLSIITIFILFF</sequence>
<dbReference type="GO" id="GO:0005634">
    <property type="term" value="C:nucleus"/>
    <property type="evidence" value="ECO:0007669"/>
    <property type="project" value="UniProtKB-SubCell"/>
</dbReference>
<comment type="subcellular location">
    <subcellularLocation>
        <location evidence="2">Cytoplasm</location>
    </subcellularLocation>
    <subcellularLocation>
        <location evidence="1">Nucleus</location>
    </subcellularLocation>
</comment>
<feature type="domain" description="WW" evidence="7">
    <location>
        <begin position="349"/>
        <end position="382"/>
    </location>
</feature>
<dbReference type="Pfam" id="PF00397">
    <property type="entry name" value="WW"/>
    <property type="match status" value="1"/>
</dbReference>
<dbReference type="EMBL" id="GL883010">
    <property type="protein sequence ID" value="EGG21788.1"/>
    <property type="molecule type" value="Genomic_DNA"/>
</dbReference>
<protein>
    <recommendedName>
        <fullName evidence="10">WW domain-containing protein</fullName>
    </recommendedName>
</protein>
<dbReference type="SUPFAM" id="SSF49562">
    <property type="entry name" value="C2 domain (Calcium/lipid-binding domain, CaLB)"/>
    <property type="match status" value="1"/>
</dbReference>
<dbReference type="GeneID" id="14873180"/>
<dbReference type="PROSITE" id="PS50004">
    <property type="entry name" value="C2"/>
    <property type="match status" value="1"/>
</dbReference>
<evidence type="ECO:0008006" key="10">
    <source>
        <dbReference type="Google" id="ProtNLM"/>
    </source>
</evidence>
<dbReference type="GO" id="GO:0003713">
    <property type="term" value="F:transcription coactivator activity"/>
    <property type="evidence" value="ECO:0007669"/>
    <property type="project" value="TreeGrafter"/>
</dbReference>
<evidence type="ECO:0000313" key="8">
    <source>
        <dbReference type="EMBL" id="EGG21788.1"/>
    </source>
</evidence>
<dbReference type="AlphaFoldDB" id="F4PU20"/>
<evidence type="ECO:0000256" key="5">
    <source>
        <dbReference type="SAM" id="MobiDB-lite"/>
    </source>
</evidence>
<keyword evidence="4" id="KW-0539">Nucleus</keyword>
<feature type="domain" description="C2" evidence="6">
    <location>
        <begin position="1"/>
        <end position="111"/>
    </location>
</feature>
<dbReference type="SMART" id="SM00456">
    <property type="entry name" value="WW"/>
    <property type="match status" value="1"/>
</dbReference>
<reference evidence="9" key="1">
    <citation type="journal article" date="2011" name="Genome Res.">
        <title>Phylogeny-wide analysis of social amoeba genomes highlights ancient origins for complex intercellular communication.</title>
        <authorList>
            <person name="Heidel A.J."/>
            <person name="Lawal H.M."/>
            <person name="Felder M."/>
            <person name="Schilde C."/>
            <person name="Helps N.R."/>
            <person name="Tunggal B."/>
            <person name="Rivero F."/>
            <person name="John U."/>
            <person name="Schleicher M."/>
            <person name="Eichinger L."/>
            <person name="Platzer M."/>
            <person name="Noegel A.A."/>
            <person name="Schaap P."/>
            <person name="Gloeckner G."/>
        </authorList>
    </citation>
    <scope>NUCLEOTIDE SEQUENCE [LARGE SCALE GENOMIC DNA]</scope>
    <source>
        <strain evidence="9">SH3</strain>
    </source>
</reference>
<dbReference type="Proteomes" id="UP000007797">
    <property type="component" value="Unassembled WGS sequence"/>
</dbReference>
<dbReference type="Gene3D" id="2.60.40.150">
    <property type="entry name" value="C2 domain"/>
    <property type="match status" value="1"/>
</dbReference>
<feature type="region of interest" description="Disordered" evidence="5">
    <location>
        <begin position="320"/>
        <end position="340"/>
    </location>
</feature>
<feature type="region of interest" description="Disordered" evidence="5">
    <location>
        <begin position="708"/>
        <end position="735"/>
    </location>
</feature>
<dbReference type="Gene3D" id="2.20.70.10">
    <property type="match status" value="1"/>
</dbReference>
<proteinExistence type="predicted"/>
<dbReference type="STRING" id="1054147.F4PU20"/>
<evidence type="ECO:0000259" key="7">
    <source>
        <dbReference type="PROSITE" id="PS50020"/>
    </source>
</evidence>
<evidence type="ECO:0000256" key="1">
    <source>
        <dbReference type="ARBA" id="ARBA00004123"/>
    </source>
</evidence>
<dbReference type="GO" id="GO:0045944">
    <property type="term" value="P:positive regulation of transcription by RNA polymerase II"/>
    <property type="evidence" value="ECO:0007669"/>
    <property type="project" value="TreeGrafter"/>
</dbReference>
<dbReference type="InterPro" id="IPR051583">
    <property type="entry name" value="YAP1"/>
</dbReference>
<dbReference type="InterPro" id="IPR036020">
    <property type="entry name" value="WW_dom_sf"/>
</dbReference>
<dbReference type="KEGG" id="dfa:DFA_01674"/>
<evidence type="ECO:0000256" key="2">
    <source>
        <dbReference type="ARBA" id="ARBA00004496"/>
    </source>
</evidence>
<dbReference type="PANTHER" id="PTHR17616:SF8">
    <property type="entry name" value="TRANSCRIPTIONAL COACTIVATOR YORKIE"/>
    <property type="match status" value="1"/>
</dbReference>
<dbReference type="GO" id="GO:0035329">
    <property type="term" value="P:hippo signaling"/>
    <property type="evidence" value="ECO:0007669"/>
    <property type="project" value="TreeGrafter"/>
</dbReference>
<evidence type="ECO:0000256" key="3">
    <source>
        <dbReference type="ARBA" id="ARBA00022490"/>
    </source>
</evidence>
<gene>
    <name evidence="8" type="ORF">DFA_01674</name>
</gene>
<dbReference type="SMART" id="SM00239">
    <property type="entry name" value="C2"/>
    <property type="match status" value="1"/>
</dbReference>
<dbReference type="PANTHER" id="PTHR17616">
    <property type="entry name" value="YES-ASSOCIATED PROTEIN YAP1 FAMILY MEMBER"/>
    <property type="match status" value="1"/>
</dbReference>
<dbReference type="InterPro" id="IPR035892">
    <property type="entry name" value="C2_domain_sf"/>
</dbReference>
<dbReference type="InterPro" id="IPR000008">
    <property type="entry name" value="C2_dom"/>
</dbReference>
<organism evidence="8 9">
    <name type="scientific">Cavenderia fasciculata</name>
    <name type="common">Slime mold</name>
    <name type="synonym">Dictyostelium fasciculatum</name>
    <dbReference type="NCBI Taxonomy" id="261658"/>
    <lineage>
        <taxon>Eukaryota</taxon>
        <taxon>Amoebozoa</taxon>
        <taxon>Evosea</taxon>
        <taxon>Eumycetozoa</taxon>
        <taxon>Dictyostelia</taxon>
        <taxon>Acytosteliales</taxon>
        <taxon>Cavenderiaceae</taxon>
        <taxon>Cavenderia</taxon>
    </lineage>
</organism>